<dbReference type="EMBL" id="FOVP01000031">
    <property type="protein sequence ID" value="SFO35575.1"/>
    <property type="molecule type" value="Genomic_DNA"/>
</dbReference>
<evidence type="ECO:0000313" key="3">
    <source>
        <dbReference type="Proteomes" id="UP000198599"/>
    </source>
</evidence>
<proteinExistence type="predicted"/>
<gene>
    <name evidence="2" type="ORF">SAMN04487859_1316</name>
</gene>
<dbReference type="STRING" id="1005928.SAMN04487859_1316"/>
<dbReference type="AlphaFoldDB" id="A0A1I5GHV9"/>
<name>A0A1I5GHV9_9RHOB</name>
<reference evidence="3" key="1">
    <citation type="submission" date="2016-10" db="EMBL/GenBank/DDBJ databases">
        <authorList>
            <person name="Varghese N."/>
            <person name="Submissions S."/>
        </authorList>
    </citation>
    <scope>NUCLEOTIDE SEQUENCE [LARGE SCALE GENOMIC DNA]</scope>
    <source>
        <strain evidence="3">DSM 28463</strain>
    </source>
</reference>
<sequence>MHPYLAQRNYLASSHPGARASHNCSKDGGGIRKWLRAAYRSWQRKKMIAAFHSLDDATLRDIGISRGEIHSIVDGFDDKEMSMVPVIATDDARKW</sequence>
<dbReference type="Proteomes" id="UP000198599">
    <property type="component" value="Unassembled WGS sequence"/>
</dbReference>
<feature type="domain" description="YjiS-like" evidence="1">
    <location>
        <begin position="35"/>
        <end position="70"/>
    </location>
</feature>
<dbReference type="InterPro" id="IPR009506">
    <property type="entry name" value="YjiS-like"/>
</dbReference>
<organism evidence="2 3">
    <name type="scientific">Roseovarius lutimaris</name>
    <dbReference type="NCBI Taxonomy" id="1005928"/>
    <lineage>
        <taxon>Bacteria</taxon>
        <taxon>Pseudomonadati</taxon>
        <taxon>Pseudomonadota</taxon>
        <taxon>Alphaproteobacteria</taxon>
        <taxon>Rhodobacterales</taxon>
        <taxon>Roseobacteraceae</taxon>
        <taxon>Roseovarius</taxon>
    </lineage>
</organism>
<protein>
    <recommendedName>
        <fullName evidence="1">YjiS-like domain-containing protein</fullName>
    </recommendedName>
</protein>
<accession>A0A1I5GHV9</accession>
<evidence type="ECO:0000259" key="1">
    <source>
        <dbReference type="Pfam" id="PF06568"/>
    </source>
</evidence>
<evidence type="ECO:0000313" key="2">
    <source>
        <dbReference type="EMBL" id="SFO35575.1"/>
    </source>
</evidence>
<dbReference type="Pfam" id="PF06568">
    <property type="entry name" value="YjiS-like"/>
    <property type="match status" value="1"/>
</dbReference>
<keyword evidence="3" id="KW-1185">Reference proteome</keyword>